<evidence type="ECO:0000256" key="6">
    <source>
        <dbReference type="ARBA" id="ARBA00023118"/>
    </source>
</evidence>
<dbReference type="GO" id="GO:0004527">
    <property type="term" value="F:exonuclease activity"/>
    <property type="evidence" value="ECO:0007669"/>
    <property type="project" value="UniProtKB-KW"/>
</dbReference>
<gene>
    <name evidence="11" type="primary">cas4-cas1</name>
    <name evidence="10" type="synonym">cas1</name>
    <name evidence="11" type="ORF">BSF38_04787</name>
</gene>
<name>A0A1U7CWG5_9BACT</name>
<keyword evidence="8 10" id="KW-0464">Manganese</keyword>
<feature type="binding site" evidence="10">
    <location>
        <position position="237"/>
    </location>
    <ligand>
        <name>Mn(2+)</name>
        <dbReference type="ChEBI" id="CHEBI:29035"/>
    </ligand>
</feature>
<dbReference type="GO" id="GO:0043571">
    <property type="term" value="P:maintenance of CRISPR repeat elements"/>
    <property type="evidence" value="ECO:0007669"/>
    <property type="project" value="UniProtKB-UniRule"/>
</dbReference>
<evidence type="ECO:0000313" key="12">
    <source>
        <dbReference type="Proteomes" id="UP000186309"/>
    </source>
</evidence>
<evidence type="ECO:0000256" key="3">
    <source>
        <dbReference type="ARBA" id="ARBA00022759"/>
    </source>
</evidence>
<dbReference type="EMBL" id="CP019082">
    <property type="protein sequence ID" value="APW63223.1"/>
    <property type="molecule type" value="Genomic_DNA"/>
</dbReference>
<dbReference type="GO" id="GO:0004520">
    <property type="term" value="F:DNA endonuclease activity"/>
    <property type="evidence" value="ECO:0007669"/>
    <property type="project" value="InterPro"/>
</dbReference>
<dbReference type="RefSeq" id="WP_076349604.1">
    <property type="nucleotide sequence ID" value="NZ_CP019082.1"/>
</dbReference>
<reference evidence="12" key="1">
    <citation type="submission" date="2016-12" db="EMBL/GenBank/DDBJ databases">
        <title>Comparative genomics of four Isosphaeraceae planctomycetes: a common pool of plasmids and glycoside hydrolase genes.</title>
        <authorList>
            <person name="Ivanova A."/>
        </authorList>
    </citation>
    <scope>NUCLEOTIDE SEQUENCE [LARGE SCALE GENOMIC DNA]</scope>
    <source>
        <strain evidence="12">PX4</strain>
    </source>
</reference>
<keyword evidence="12" id="KW-1185">Reference proteome</keyword>
<dbReference type="InterPro" id="IPR042211">
    <property type="entry name" value="CRISPR-assoc_Cas1_N"/>
</dbReference>
<dbReference type="GO" id="GO:0046872">
    <property type="term" value="F:metal ion binding"/>
    <property type="evidence" value="ECO:0007669"/>
    <property type="project" value="UniProtKB-UniRule"/>
</dbReference>
<dbReference type="PANTHER" id="PTHR34353">
    <property type="entry name" value="CRISPR-ASSOCIATED ENDONUCLEASE CAS1 1"/>
    <property type="match status" value="1"/>
</dbReference>
<dbReference type="EC" id="3.1.-.-" evidence="10"/>
<dbReference type="Gene3D" id="1.20.120.920">
    <property type="entry name" value="CRISPR-associated endonuclease Cas1, C-terminal domain"/>
    <property type="match status" value="1"/>
</dbReference>
<keyword evidence="2 10" id="KW-0479">Metal-binding</keyword>
<dbReference type="Pfam" id="PF01867">
    <property type="entry name" value="Cas_Cas1"/>
    <property type="match status" value="1"/>
</dbReference>
<feature type="binding site" evidence="10">
    <location>
        <position position="167"/>
    </location>
    <ligand>
        <name>Mn(2+)</name>
        <dbReference type="ChEBI" id="CHEBI:29035"/>
    </ligand>
</feature>
<dbReference type="NCBIfam" id="TIGR00287">
    <property type="entry name" value="cas1"/>
    <property type="match status" value="1"/>
</dbReference>
<dbReference type="AlphaFoldDB" id="A0A1U7CWG5"/>
<comment type="subunit">
    <text evidence="9 10">Homodimer, forms a heterotetramer with a Cas2 homodimer.</text>
</comment>
<dbReference type="OrthoDB" id="9803119at2"/>
<keyword evidence="11" id="KW-0269">Exonuclease</keyword>
<dbReference type="STRING" id="1387353.BSF38_04787"/>
<dbReference type="HAMAP" id="MF_01470">
    <property type="entry name" value="Cas1"/>
    <property type="match status" value="1"/>
</dbReference>
<evidence type="ECO:0000313" key="11">
    <source>
        <dbReference type="EMBL" id="APW63223.1"/>
    </source>
</evidence>
<dbReference type="Proteomes" id="UP000186309">
    <property type="component" value="Chromosome"/>
</dbReference>
<organism evidence="11 12">
    <name type="scientific">Paludisphaera borealis</name>
    <dbReference type="NCBI Taxonomy" id="1387353"/>
    <lineage>
        <taxon>Bacteria</taxon>
        <taxon>Pseudomonadati</taxon>
        <taxon>Planctomycetota</taxon>
        <taxon>Planctomycetia</taxon>
        <taxon>Isosphaerales</taxon>
        <taxon>Isosphaeraceae</taxon>
        <taxon>Paludisphaera</taxon>
    </lineage>
</organism>
<dbReference type="NCBIfam" id="TIGR03640">
    <property type="entry name" value="cas1_DVULG"/>
    <property type="match status" value="1"/>
</dbReference>
<dbReference type="InterPro" id="IPR050646">
    <property type="entry name" value="Cas1"/>
</dbReference>
<dbReference type="Gene3D" id="3.100.10.20">
    <property type="entry name" value="CRISPR-associated endonuclease Cas1, N-terminal domain"/>
    <property type="match status" value="1"/>
</dbReference>
<evidence type="ECO:0000256" key="5">
    <source>
        <dbReference type="ARBA" id="ARBA00022842"/>
    </source>
</evidence>
<dbReference type="InterPro" id="IPR042206">
    <property type="entry name" value="CRISPR-assoc_Cas1_C"/>
</dbReference>
<comment type="function">
    <text evidence="10">CRISPR (clustered regularly interspaced short palindromic repeat), is an adaptive immune system that provides protection against mobile genetic elements (viruses, transposable elements and conjugative plasmids). CRISPR clusters contain spacers, sequences complementary to antecedent mobile elements, and target invading nucleic acids. CRISPR clusters are transcribed and processed into CRISPR RNA (crRNA). Acts as a dsDNA endonuclease. Involved in the integration of spacer DNA into the CRISPR cassette.</text>
</comment>
<evidence type="ECO:0000256" key="2">
    <source>
        <dbReference type="ARBA" id="ARBA00022723"/>
    </source>
</evidence>
<keyword evidence="6 10" id="KW-0051">Antiviral defense</keyword>
<evidence type="ECO:0000256" key="1">
    <source>
        <dbReference type="ARBA" id="ARBA00022722"/>
    </source>
</evidence>
<dbReference type="GO" id="GO:0051607">
    <property type="term" value="P:defense response to virus"/>
    <property type="evidence" value="ECO:0007669"/>
    <property type="project" value="UniProtKB-UniRule"/>
</dbReference>
<evidence type="ECO:0000256" key="7">
    <source>
        <dbReference type="ARBA" id="ARBA00023125"/>
    </source>
</evidence>
<keyword evidence="1 10" id="KW-0540">Nuclease</keyword>
<comment type="cofactor">
    <cofactor evidence="10">
        <name>Mg(2+)</name>
        <dbReference type="ChEBI" id="CHEBI:18420"/>
    </cofactor>
    <cofactor evidence="10">
        <name>Mn(2+)</name>
        <dbReference type="ChEBI" id="CHEBI:29035"/>
    </cofactor>
</comment>
<keyword evidence="5 10" id="KW-0460">Magnesium</keyword>
<dbReference type="InterPro" id="IPR002729">
    <property type="entry name" value="CRISPR-assoc_Cas1"/>
</dbReference>
<dbReference type="CDD" id="cd09721">
    <property type="entry name" value="Cas1_I-C"/>
    <property type="match status" value="1"/>
</dbReference>
<proteinExistence type="inferred from homology"/>
<feature type="binding site" evidence="10">
    <location>
        <position position="252"/>
    </location>
    <ligand>
        <name>Mn(2+)</name>
        <dbReference type="ChEBI" id="CHEBI:29035"/>
    </ligand>
</feature>
<dbReference type="PANTHER" id="PTHR34353:SF2">
    <property type="entry name" value="CRISPR-ASSOCIATED ENDONUCLEASE CAS1 1"/>
    <property type="match status" value="1"/>
</dbReference>
<sequence>MKTHLNTLYITTQGAYLGRQGEAVVVRCGKQTLGHLPLHNLAGIVCFGRVGCSPALLGACAEKGVAVSLLTERGRFLASVRGFTSGNVLLRRAQYKIADDPGVVLDVSRRIVMAKVANSRSVLLRTARDCDADDPRGAPLDSAAGRLGASIHELRQADAVNKVRGLEGEAATHYFGAFDALLSPVPDRDAFRFVRRSRRPPLDPINALISFLYTLLLHDARSACESVGLDPAVGFLHADRPGKPSLALDLIEEVRAFLADRLAFSLINRRQVAAGGFVVRDNGAVEMDDGTRKVVLAAYQQRKRDTITHPVLDEATTVGMLLHLQAALMARWIRGDIDAYPPFLWKG</sequence>
<comment type="similarity">
    <text evidence="10">Belongs to the CRISPR-associated endonuclease Cas1 family.</text>
</comment>
<dbReference type="KEGG" id="pbor:BSF38_04787"/>
<accession>A0A1U7CWG5</accession>
<keyword evidence="3 10" id="KW-0255">Endonuclease</keyword>
<dbReference type="InterPro" id="IPR019856">
    <property type="entry name" value="CRISPR-assoc_Cas1_DVULG"/>
</dbReference>
<evidence type="ECO:0000256" key="10">
    <source>
        <dbReference type="HAMAP-Rule" id="MF_01470"/>
    </source>
</evidence>
<keyword evidence="4 10" id="KW-0378">Hydrolase</keyword>
<evidence type="ECO:0000256" key="4">
    <source>
        <dbReference type="ARBA" id="ARBA00022801"/>
    </source>
</evidence>
<keyword evidence="7 10" id="KW-0238">DNA-binding</keyword>
<evidence type="ECO:0000256" key="9">
    <source>
        <dbReference type="ARBA" id="ARBA00038592"/>
    </source>
</evidence>
<evidence type="ECO:0000256" key="8">
    <source>
        <dbReference type="ARBA" id="ARBA00023211"/>
    </source>
</evidence>
<protein>
    <recommendedName>
        <fullName evidence="10">CRISPR-associated endonuclease Cas1</fullName>
        <ecNumber evidence="10">3.1.-.-</ecNumber>
    </recommendedName>
</protein>
<dbReference type="GO" id="GO:0003677">
    <property type="term" value="F:DNA binding"/>
    <property type="evidence" value="ECO:0007669"/>
    <property type="project" value="UniProtKB-KW"/>
</dbReference>